<sequence length="44" mass="5235">MELTTHERKKVLRIEEKDTNLVKNTILNFSTKLKFPIFAFRNLG</sequence>
<reference evidence="1 2" key="1">
    <citation type="submission" date="2019-06" db="EMBL/GenBank/DDBJ databases">
        <title>Genomic Encyclopedia of Archaeal and Bacterial Type Strains, Phase II (KMG-II): from individual species to whole genera.</title>
        <authorList>
            <person name="Goeker M."/>
        </authorList>
    </citation>
    <scope>NUCLEOTIDE SEQUENCE [LARGE SCALE GENOMIC DNA]</scope>
    <source>
        <strain evidence="1 2">DSM 24789</strain>
    </source>
</reference>
<accession>A0A543G5R5</accession>
<protein>
    <submittedName>
        <fullName evidence="1">Uncharacterized protein</fullName>
    </submittedName>
</protein>
<gene>
    <name evidence="1" type="ORF">BC670_2378</name>
</gene>
<dbReference type="Proteomes" id="UP000320773">
    <property type="component" value="Unassembled WGS sequence"/>
</dbReference>
<proteinExistence type="predicted"/>
<dbReference type="AlphaFoldDB" id="A0A543G5R5"/>
<evidence type="ECO:0000313" key="1">
    <source>
        <dbReference type="EMBL" id="TQM41417.1"/>
    </source>
</evidence>
<evidence type="ECO:0000313" key="2">
    <source>
        <dbReference type="Proteomes" id="UP000320773"/>
    </source>
</evidence>
<comment type="caution">
    <text evidence="1">The sequence shown here is derived from an EMBL/GenBank/DDBJ whole genome shotgun (WGS) entry which is preliminary data.</text>
</comment>
<organism evidence="1 2">
    <name type="scientific">Flavobacterium branchiophilum</name>
    <dbReference type="NCBI Taxonomy" id="55197"/>
    <lineage>
        <taxon>Bacteria</taxon>
        <taxon>Pseudomonadati</taxon>
        <taxon>Bacteroidota</taxon>
        <taxon>Flavobacteriia</taxon>
        <taxon>Flavobacteriales</taxon>
        <taxon>Flavobacteriaceae</taxon>
        <taxon>Flavobacterium</taxon>
    </lineage>
</organism>
<name>A0A543G5R5_9FLAO</name>
<dbReference type="EMBL" id="VFPJ01000001">
    <property type="protein sequence ID" value="TQM41417.1"/>
    <property type="molecule type" value="Genomic_DNA"/>
</dbReference>